<dbReference type="Gene3D" id="1.10.10.10">
    <property type="entry name" value="Winged helix-like DNA-binding domain superfamily/Winged helix DNA-binding domain"/>
    <property type="match status" value="1"/>
</dbReference>
<comment type="caution">
    <text evidence="6">The sequence shown here is derived from an EMBL/GenBank/DDBJ whole genome shotgun (WGS) entry which is preliminary data.</text>
</comment>
<gene>
    <name evidence="6" type="ORF">COO20_20660</name>
</gene>
<dbReference type="InterPro" id="IPR058163">
    <property type="entry name" value="LysR-type_TF_proteobact-type"/>
</dbReference>
<name>A0A2N3KJ76_9PROT</name>
<evidence type="ECO:0000256" key="4">
    <source>
        <dbReference type="ARBA" id="ARBA00023163"/>
    </source>
</evidence>
<dbReference type="PROSITE" id="PS50931">
    <property type="entry name" value="HTH_LYSR"/>
    <property type="match status" value="1"/>
</dbReference>
<sequence length="301" mass="33448">MNYQPSLNDLKAFACIAARQSFRKAADDLALAPSTLSHVIRSLEENLGVRLFHRTTRSVALTEAGEQLLARLQPLLRDLDFALEEVNSFRSKPSGVLRINTSEIAISMLLDDVVPAFLAQYPEMSLDLVSDGRLVDIVAEGFDAGLRLGESVPQDMIAVRFGGETRFLAVASPDYFDRHKPPQSPDDLKHHHCIRHRMPSGKLYQWEFERHGQEVRVDVPGALTLDHPGMMVKAALAGLGIAYVPLFLVADALDTGRLVNVLDDWCPTIPGLHLYYPGHRHVPKGLRAFIDVMKAHMKKTG</sequence>
<dbReference type="Pfam" id="PF03466">
    <property type="entry name" value="LysR_substrate"/>
    <property type="match status" value="1"/>
</dbReference>
<evidence type="ECO:0000313" key="7">
    <source>
        <dbReference type="Proteomes" id="UP000233597"/>
    </source>
</evidence>
<organism evidence="6 7">
    <name type="scientific">Thalassospira marina</name>
    <dbReference type="NCBI Taxonomy" id="2048283"/>
    <lineage>
        <taxon>Bacteria</taxon>
        <taxon>Pseudomonadati</taxon>
        <taxon>Pseudomonadota</taxon>
        <taxon>Alphaproteobacteria</taxon>
        <taxon>Rhodospirillales</taxon>
        <taxon>Thalassospiraceae</taxon>
        <taxon>Thalassospira</taxon>
    </lineage>
</organism>
<feature type="domain" description="HTH lysR-type" evidence="5">
    <location>
        <begin position="5"/>
        <end position="62"/>
    </location>
</feature>
<dbReference type="CDD" id="cd08474">
    <property type="entry name" value="PBP2_CrgA_like_5"/>
    <property type="match status" value="1"/>
</dbReference>
<keyword evidence="2" id="KW-0805">Transcription regulation</keyword>
<dbReference type="InterPro" id="IPR000847">
    <property type="entry name" value="LysR_HTH_N"/>
</dbReference>
<protein>
    <submittedName>
        <fullName evidence="6">LysR family transcriptional regulator</fullName>
    </submittedName>
</protein>
<evidence type="ECO:0000256" key="3">
    <source>
        <dbReference type="ARBA" id="ARBA00023125"/>
    </source>
</evidence>
<accession>A0A2N3KJ76</accession>
<dbReference type="SUPFAM" id="SSF53850">
    <property type="entry name" value="Periplasmic binding protein-like II"/>
    <property type="match status" value="1"/>
</dbReference>
<evidence type="ECO:0000313" key="6">
    <source>
        <dbReference type="EMBL" id="PKR50556.1"/>
    </source>
</evidence>
<dbReference type="GO" id="GO:0003700">
    <property type="term" value="F:DNA-binding transcription factor activity"/>
    <property type="evidence" value="ECO:0007669"/>
    <property type="project" value="InterPro"/>
</dbReference>
<keyword evidence="3" id="KW-0238">DNA-binding</keyword>
<dbReference type="InterPro" id="IPR005119">
    <property type="entry name" value="LysR_subst-bd"/>
</dbReference>
<dbReference type="GO" id="GO:0043565">
    <property type="term" value="F:sequence-specific DNA binding"/>
    <property type="evidence" value="ECO:0007669"/>
    <property type="project" value="TreeGrafter"/>
</dbReference>
<dbReference type="OrthoDB" id="9812435at2"/>
<reference evidence="6 7" key="1">
    <citation type="submission" date="2017-09" db="EMBL/GenBank/DDBJ databases">
        <title>Biodiversity and function of Thalassospira species in the particle-attached aromatic-hydrocarbon-degrading consortia from the surface seawater of the South China Sea.</title>
        <authorList>
            <person name="Dong C."/>
            <person name="Liu R."/>
            <person name="Shao Z."/>
        </authorList>
    </citation>
    <scope>NUCLEOTIDE SEQUENCE [LARGE SCALE GENOMIC DNA]</scope>
    <source>
        <strain evidence="6 7">CSC1P2</strain>
    </source>
</reference>
<dbReference type="SUPFAM" id="SSF46785">
    <property type="entry name" value="Winged helix' DNA-binding domain"/>
    <property type="match status" value="1"/>
</dbReference>
<evidence type="ECO:0000256" key="1">
    <source>
        <dbReference type="ARBA" id="ARBA00009437"/>
    </source>
</evidence>
<proteinExistence type="inferred from homology"/>
<dbReference type="RefSeq" id="WP_101270034.1">
    <property type="nucleotide sequence ID" value="NZ_NWTK01000016.1"/>
</dbReference>
<dbReference type="PANTHER" id="PTHR30537:SF1">
    <property type="entry name" value="HTH-TYPE TRANSCRIPTIONAL REGULATOR PGRR"/>
    <property type="match status" value="1"/>
</dbReference>
<keyword evidence="4" id="KW-0804">Transcription</keyword>
<dbReference type="FunFam" id="1.10.10.10:FF:000001">
    <property type="entry name" value="LysR family transcriptional regulator"/>
    <property type="match status" value="1"/>
</dbReference>
<evidence type="ECO:0000256" key="2">
    <source>
        <dbReference type="ARBA" id="ARBA00023015"/>
    </source>
</evidence>
<comment type="similarity">
    <text evidence="1">Belongs to the LysR transcriptional regulatory family.</text>
</comment>
<dbReference type="Pfam" id="PF00126">
    <property type="entry name" value="HTH_1"/>
    <property type="match status" value="1"/>
</dbReference>
<dbReference type="Gene3D" id="3.40.190.290">
    <property type="match status" value="1"/>
</dbReference>
<dbReference type="Proteomes" id="UP000233597">
    <property type="component" value="Unassembled WGS sequence"/>
</dbReference>
<dbReference type="InterPro" id="IPR036388">
    <property type="entry name" value="WH-like_DNA-bd_sf"/>
</dbReference>
<evidence type="ECO:0000259" key="5">
    <source>
        <dbReference type="PROSITE" id="PS50931"/>
    </source>
</evidence>
<dbReference type="EMBL" id="NWTK01000016">
    <property type="protein sequence ID" value="PKR50556.1"/>
    <property type="molecule type" value="Genomic_DNA"/>
</dbReference>
<dbReference type="GO" id="GO:0006351">
    <property type="term" value="P:DNA-templated transcription"/>
    <property type="evidence" value="ECO:0007669"/>
    <property type="project" value="TreeGrafter"/>
</dbReference>
<dbReference type="PANTHER" id="PTHR30537">
    <property type="entry name" value="HTH-TYPE TRANSCRIPTIONAL REGULATOR"/>
    <property type="match status" value="1"/>
</dbReference>
<dbReference type="AlphaFoldDB" id="A0A2N3KJ76"/>
<dbReference type="InterPro" id="IPR036390">
    <property type="entry name" value="WH_DNA-bd_sf"/>
</dbReference>